<dbReference type="Pfam" id="PF13715">
    <property type="entry name" value="CarbopepD_reg_2"/>
    <property type="match status" value="1"/>
</dbReference>
<dbReference type="Pfam" id="PF00593">
    <property type="entry name" value="TonB_dep_Rec_b-barrel"/>
    <property type="match status" value="1"/>
</dbReference>
<dbReference type="SUPFAM" id="SSF49464">
    <property type="entry name" value="Carboxypeptidase regulatory domain-like"/>
    <property type="match status" value="1"/>
</dbReference>
<keyword evidence="3 9" id="KW-1134">Transmembrane beta strand</keyword>
<sequence length="818" mass="92208">MGGIVRCNWVLFSQNLLESISNTMLIHINAGDCLYYQTKLLDVFCHLYLFDYQTLIAHIHALYDFQNITKNFIYKNIKMKKILNLLCFIYASVLLGQTTVSGVVTNGQNQPVNGAQITISKPYTTLTTNNKGYFETTITLEQNATISCSAIHYETQSKKLDMAQQNTIVNFKLTESFFQMDEVVVSTAFQKLQSQNVIKVTHQTTKSMQQKGATTLIEGVASVPGVTQIATGTSIGKPVIRGLSGNRVLVYSQGIRVENQQFGDEHGLGLNDAGIESVEIIKGPASLLYGSDALGGVLYFNPEKMALPKEWKINFNQKWFSNTHGSHSTLGVKTATEKWSFLARASHNSHADYKIPEGQRITNSRYNESDLKAAIGYKHRQLSSVVRYNWNKLDIGLPYFDTENQSLSKKTAFPKQAVTNHLWSINNTLTFTKSVLEFNMGYIANLRNEFEDSDVALLNMKLQTVNYDLKYHLPKIKRNGATQIETIIGIQGMSQTNRNFGEELLIPNAKTVDFGILGTTHIEWNKQVLEGGIRFDNRQIDTENHGPLSEPGSFEALNRRFDSWNFSLGYKTHVNKNLLLRVHLASGFRAPNLAELTSNGIHEGTNRYEIGNAHLKNEQNIQTDLNLEYQSKHFELFVNGFYNGISNFIYISPLGIDIEDAPAFEYTQANSRLLGGEVGVHFHPHPLDWLHFESSFETVNGKLQSGAYLPLIPANRWNNTLKAVLNPNKWFTEGYVFANWQTTFAQHKVHAFETPSNEYSLLNFGFGGKVPLGKSFLNLHLNINNMLNTSYIAHLSRLKTEGIPNIGRNFSVGIDWQF</sequence>
<comment type="caution">
    <text evidence="14">The sequence shown here is derived from an EMBL/GenBank/DDBJ whole genome shotgun (WGS) entry which is preliminary data.</text>
</comment>
<evidence type="ECO:0000256" key="11">
    <source>
        <dbReference type="SAM" id="Phobius"/>
    </source>
</evidence>
<evidence type="ECO:0000256" key="7">
    <source>
        <dbReference type="ARBA" id="ARBA00023136"/>
    </source>
</evidence>
<evidence type="ECO:0000259" key="12">
    <source>
        <dbReference type="Pfam" id="PF00593"/>
    </source>
</evidence>
<dbReference type="InterPro" id="IPR000531">
    <property type="entry name" value="Beta-barrel_TonB"/>
</dbReference>
<evidence type="ECO:0000256" key="3">
    <source>
        <dbReference type="ARBA" id="ARBA00022452"/>
    </source>
</evidence>
<dbReference type="InterPro" id="IPR039426">
    <property type="entry name" value="TonB-dep_rcpt-like"/>
</dbReference>
<keyword evidence="2 9" id="KW-0813">Transport</keyword>
<keyword evidence="14" id="KW-0675">Receptor</keyword>
<dbReference type="InterPro" id="IPR008969">
    <property type="entry name" value="CarboxyPept-like_regulatory"/>
</dbReference>
<protein>
    <submittedName>
        <fullName evidence="14">Iron complex outermembrane receptor protein</fullName>
    </submittedName>
</protein>
<dbReference type="Gene3D" id="2.40.170.20">
    <property type="entry name" value="TonB-dependent receptor, beta-barrel domain"/>
    <property type="match status" value="1"/>
</dbReference>
<keyword evidence="8 9" id="KW-0998">Cell outer membrane</keyword>
<dbReference type="InterPro" id="IPR012910">
    <property type="entry name" value="Plug_dom"/>
</dbReference>
<comment type="similarity">
    <text evidence="9 10">Belongs to the TonB-dependent receptor family.</text>
</comment>
<evidence type="ECO:0000256" key="1">
    <source>
        <dbReference type="ARBA" id="ARBA00004571"/>
    </source>
</evidence>
<keyword evidence="5" id="KW-0732">Signal</keyword>
<evidence type="ECO:0000313" key="15">
    <source>
        <dbReference type="Proteomes" id="UP000320773"/>
    </source>
</evidence>
<dbReference type="Pfam" id="PF07715">
    <property type="entry name" value="Plug"/>
    <property type="match status" value="1"/>
</dbReference>
<dbReference type="GO" id="GO:0009279">
    <property type="term" value="C:cell outer membrane"/>
    <property type="evidence" value="ECO:0007669"/>
    <property type="project" value="UniProtKB-SubCell"/>
</dbReference>
<dbReference type="Gene3D" id="2.170.130.10">
    <property type="entry name" value="TonB-dependent receptor, plug domain"/>
    <property type="match status" value="1"/>
</dbReference>
<evidence type="ECO:0000313" key="14">
    <source>
        <dbReference type="EMBL" id="TQM40128.1"/>
    </source>
</evidence>
<evidence type="ECO:0000256" key="9">
    <source>
        <dbReference type="PROSITE-ProRule" id="PRU01360"/>
    </source>
</evidence>
<dbReference type="EMBL" id="VFPJ01000001">
    <property type="protein sequence ID" value="TQM40128.1"/>
    <property type="molecule type" value="Genomic_DNA"/>
</dbReference>
<evidence type="ECO:0000256" key="10">
    <source>
        <dbReference type="RuleBase" id="RU003357"/>
    </source>
</evidence>
<evidence type="ECO:0000256" key="2">
    <source>
        <dbReference type="ARBA" id="ARBA00022448"/>
    </source>
</evidence>
<dbReference type="InterPro" id="IPR010917">
    <property type="entry name" value="TonB_rcpt_CS"/>
</dbReference>
<evidence type="ECO:0000256" key="8">
    <source>
        <dbReference type="ARBA" id="ARBA00023237"/>
    </source>
</evidence>
<reference evidence="14 15" key="1">
    <citation type="submission" date="2019-06" db="EMBL/GenBank/DDBJ databases">
        <title>Genomic Encyclopedia of Archaeal and Bacterial Type Strains, Phase II (KMG-II): from individual species to whole genera.</title>
        <authorList>
            <person name="Goeker M."/>
        </authorList>
    </citation>
    <scope>NUCLEOTIDE SEQUENCE [LARGE SCALE GENOMIC DNA]</scope>
    <source>
        <strain evidence="14 15">DSM 24789</strain>
    </source>
</reference>
<feature type="domain" description="TonB-dependent receptor-like beta-barrel" evidence="12">
    <location>
        <begin position="358"/>
        <end position="785"/>
    </location>
</feature>
<keyword evidence="7 9" id="KW-0472">Membrane</keyword>
<dbReference type="GO" id="GO:0015344">
    <property type="term" value="F:siderophore uptake transmembrane transporter activity"/>
    <property type="evidence" value="ECO:0007669"/>
    <property type="project" value="TreeGrafter"/>
</dbReference>
<dbReference type="PROSITE" id="PS52016">
    <property type="entry name" value="TONB_DEPENDENT_REC_3"/>
    <property type="match status" value="1"/>
</dbReference>
<keyword evidence="6 10" id="KW-0798">TonB box</keyword>
<feature type="transmembrane region" description="Helical" evidence="11">
    <location>
        <begin position="82"/>
        <end position="104"/>
    </location>
</feature>
<dbReference type="GO" id="GO:0044718">
    <property type="term" value="P:siderophore transmembrane transport"/>
    <property type="evidence" value="ECO:0007669"/>
    <property type="project" value="TreeGrafter"/>
</dbReference>
<proteinExistence type="inferred from homology"/>
<dbReference type="InterPro" id="IPR037066">
    <property type="entry name" value="Plug_dom_sf"/>
</dbReference>
<dbReference type="PANTHER" id="PTHR30069:SF40">
    <property type="entry name" value="TONB-DEPENDENT RECEPTOR NMB0964-RELATED"/>
    <property type="match status" value="1"/>
</dbReference>
<gene>
    <name evidence="14" type="ORF">BC670_0996</name>
</gene>
<dbReference type="Gene3D" id="2.60.40.1120">
    <property type="entry name" value="Carboxypeptidase-like, regulatory domain"/>
    <property type="match status" value="1"/>
</dbReference>
<dbReference type="InterPro" id="IPR036942">
    <property type="entry name" value="Beta-barrel_TonB_sf"/>
</dbReference>
<keyword evidence="4 9" id="KW-0812">Transmembrane</keyword>
<dbReference type="Proteomes" id="UP000320773">
    <property type="component" value="Unassembled WGS sequence"/>
</dbReference>
<keyword evidence="11" id="KW-1133">Transmembrane helix</keyword>
<evidence type="ECO:0000259" key="13">
    <source>
        <dbReference type="Pfam" id="PF07715"/>
    </source>
</evidence>
<evidence type="ECO:0000256" key="6">
    <source>
        <dbReference type="ARBA" id="ARBA00023077"/>
    </source>
</evidence>
<dbReference type="AlphaFoldDB" id="A0A543G222"/>
<evidence type="ECO:0000256" key="5">
    <source>
        <dbReference type="ARBA" id="ARBA00022729"/>
    </source>
</evidence>
<evidence type="ECO:0000256" key="4">
    <source>
        <dbReference type="ARBA" id="ARBA00022692"/>
    </source>
</evidence>
<name>A0A543G222_9FLAO</name>
<dbReference type="PROSITE" id="PS01156">
    <property type="entry name" value="TONB_DEPENDENT_REC_2"/>
    <property type="match status" value="1"/>
</dbReference>
<accession>A0A543G222</accession>
<dbReference type="PANTHER" id="PTHR30069">
    <property type="entry name" value="TONB-DEPENDENT OUTER MEMBRANE RECEPTOR"/>
    <property type="match status" value="1"/>
</dbReference>
<organism evidence="14 15">
    <name type="scientific">Flavobacterium branchiophilum</name>
    <dbReference type="NCBI Taxonomy" id="55197"/>
    <lineage>
        <taxon>Bacteria</taxon>
        <taxon>Pseudomonadati</taxon>
        <taxon>Bacteroidota</taxon>
        <taxon>Flavobacteriia</taxon>
        <taxon>Flavobacteriales</taxon>
        <taxon>Flavobacteriaceae</taxon>
        <taxon>Flavobacterium</taxon>
    </lineage>
</organism>
<dbReference type="SUPFAM" id="SSF56935">
    <property type="entry name" value="Porins"/>
    <property type="match status" value="1"/>
</dbReference>
<comment type="subcellular location">
    <subcellularLocation>
        <location evidence="1 9">Cell outer membrane</location>
        <topology evidence="1 9">Multi-pass membrane protein</topology>
    </subcellularLocation>
</comment>
<feature type="domain" description="TonB-dependent receptor plug" evidence="13">
    <location>
        <begin position="199"/>
        <end position="297"/>
    </location>
</feature>